<dbReference type="OrthoDB" id="9796171at2"/>
<name>A0A1I4M9Q1_9FIRM</name>
<dbReference type="EMBL" id="FOTS01000031">
    <property type="protein sequence ID" value="SFL99870.1"/>
    <property type="molecule type" value="Genomic_DNA"/>
</dbReference>
<dbReference type="CDD" id="cd04301">
    <property type="entry name" value="NAT_SF"/>
    <property type="match status" value="1"/>
</dbReference>
<dbReference type="GO" id="GO:0004343">
    <property type="term" value="F:glucosamine 6-phosphate N-acetyltransferase activity"/>
    <property type="evidence" value="ECO:0007669"/>
    <property type="project" value="TreeGrafter"/>
</dbReference>
<dbReference type="Pfam" id="PF13673">
    <property type="entry name" value="Acetyltransf_10"/>
    <property type="match status" value="1"/>
</dbReference>
<evidence type="ECO:0000313" key="3">
    <source>
        <dbReference type="Proteomes" id="UP000199520"/>
    </source>
</evidence>
<accession>A0A1I4M9Q1</accession>
<dbReference type="SUPFAM" id="SSF55729">
    <property type="entry name" value="Acyl-CoA N-acyltransferases (Nat)"/>
    <property type="match status" value="1"/>
</dbReference>
<dbReference type="PROSITE" id="PS51186">
    <property type="entry name" value="GNAT"/>
    <property type="match status" value="1"/>
</dbReference>
<dbReference type="AlphaFoldDB" id="A0A1I4M9Q1"/>
<proteinExistence type="predicted"/>
<feature type="domain" description="N-acetyltransferase" evidence="1">
    <location>
        <begin position="1"/>
        <end position="138"/>
    </location>
</feature>
<dbReference type="InterPro" id="IPR016181">
    <property type="entry name" value="Acyl_CoA_acyltransferase"/>
</dbReference>
<dbReference type="PANTHER" id="PTHR13355">
    <property type="entry name" value="GLUCOSAMINE 6-PHOSPHATE N-ACETYLTRANSFERASE"/>
    <property type="match status" value="1"/>
</dbReference>
<dbReference type="InterPro" id="IPR000182">
    <property type="entry name" value="GNAT_dom"/>
</dbReference>
<keyword evidence="3" id="KW-1185">Reference proteome</keyword>
<keyword evidence="2" id="KW-0012">Acyltransferase</keyword>
<dbReference type="STRING" id="1123291.SAMN04490355_103115"/>
<protein>
    <submittedName>
        <fullName evidence="2">Predicted N-acyltransferase, GNAT family</fullName>
    </submittedName>
</protein>
<evidence type="ECO:0000313" key="2">
    <source>
        <dbReference type="EMBL" id="SFL99870.1"/>
    </source>
</evidence>
<organism evidence="2 3">
    <name type="scientific">Pelosinus propionicus DSM 13327</name>
    <dbReference type="NCBI Taxonomy" id="1123291"/>
    <lineage>
        <taxon>Bacteria</taxon>
        <taxon>Bacillati</taxon>
        <taxon>Bacillota</taxon>
        <taxon>Negativicutes</taxon>
        <taxon>Selenomonadales</taxon>
        <taxon>Sporomusaceae</taxon>
        <taxon>Pelosinus</taxon>
    </lineage>
</organism>
<evidence type="ECO:0000259" key="1">
    <source>
        <dbReference type="PROSITE" id="PS51186"/>
    </source>
</evidence>
<gene>
    <name evidence="2" type="ORF">SAMN04490355_103115</name>
</gene>
<dbReference type="PANTHER" id="PTHR13355:SF11">
    <property type="entry name" value="GLUCOSAMINE 6-PHOSPHATE N-ACETYLTRANSFERASE"/>
    <property type="match status" value="1"/>
</dbReference>
<reference evidence="3" key="1">
    <citation type="submission" date="2016-10" db="EMBL/GenBank/DDBJ databases">
        <authorList>
            <person name="Varghese N."/>
            <person name="Submissions S."/>
        </authorList>
    </citation>
    <scope>NUCLEOTIDE SEQUENCE [LARGE SCALE GENOMIC DNA]</scope>
    <source>
        <strain evidence="3">DSM 13327</strain>
    </source>
</reference>
<dbReference type="Proteomes" id="UP000199520">
    <property type="component" value="Unassembled WGS sequence"/>
</dbReference>
<keyword evidence="2" id="KW-0808">Transferase</keyword>
<sequence>MYKKFNYLSPDAKKIREEVFVFEQGFQNEFDEIDNYATHLVFYENNMSVAVCRYYKDREKDIYIVGRIAVLKAYRGNRFGQRILEVLENNIVSEGGKKISLSAQVRVQSFYKRSGYVVTGDIYMDENCPHICMEKNLNKGDWN</sequence>
<dbReference type="Gene3D" id="3.40.630.30">
    <property type="match status" value="1"/>
</dbReference>
<dbReference type="InterPro" id="IPR039143">
    <property type="entry name" value="GNPNAT1-like"/>
</dbReference>
<dbReference type="RefSeq" id="WP_090939465.1">
    <property type="nucleotide sequence ID" value="NZ_FOTS01000031.1"/>
</dbReference>